<keyword evidence="2" id="KW-0812">Transmembrane</keyword>
<evidence type="ECO:0000313" key="3">
    <source>
        <dbReference type="EMBL" id="ALP92977.1"/>
    </source>
</evidence>
<accession>A0A0S2W0V8</accession>
<feature type="region of interest" description="Disordered" evidence="1">
    <location>
        <begin position="426"/>
        <end position="466"/>
    </location>
</feature>
<keyword evidence="2" id="KW-1133">Transmembrane helix</keyword>
<dbReference type="Pfam" id="PF07613">
    <property type="entry name" value="DUF1576"/>
    <property type="match status" value="2"/>
</dbReference>
<dbReference type="InterPro" id="IPR011470">
    <property type="entry name" value="DUF1576"/>
</dbReference>
<dbReference type="Proteomes" id="UP000064844">
    <property type="component" value="Chromosome"/>
</dbReference>
<keyword evidence="4" id="KW-1185">Reference proteome</keyword>
<feature type="transmembrane region" description="Helical" evidence="2">
    <location>
        <begin position="319"/>
        <end position="337"/>
    </location>
</feature>
<feature type="transmembrane region" description="Helical" evidence="2">
    <location>
        <begin position="264"/>
        <end position="290"/>
    </location>
</feature>
<gene>
    <name evidence="3" type="ORF">IB211_00582</name>
</gene>
<feature type="transmembrane region" description="Helical" evidence="2">
    <location>
        <begin position="297"/>
        <end position="313"/>
    </location>
</feature>
<sequence>MIRYKSMYRLILLYAAALMAAALIFDDPANILPGLWKIVTMQDVLITDYVQIAGPGAAFVNAGLVTAASVLLLYVAKDPLNGFTITEIGLMSGFALFGKNIFNIWPIILGTWLYAKLQKEPFSKYAAVALLATALSPLVSYMTFGSRHAHPLLGLLIGIGIGMVLPPLSAYTYKVQNGMNLYNMGFACGLLAMMLVPVLEAVGDAPDSAFFWATGNNGRFAPLMVVLCLAFLLCGFFLTGKPAWAVWAGYRRLLTSTGRAPSDYLRMLGAGPVLVNMGVNGLVCTGYILLVGGDLNGPTLGGILTVIGFSAYGKHVRNILPIIGGVMLGGAFMHFNLNDASVQLAALFGTTLAPFAGVFGWPAGVVAGFLHSAVVLQAGSVLAGVNLYNNGYSGGLIAIVLFPTVMAIFRHRKPELTPRDLFEVFQEDKPAPMERDLTPEEREPEGEPFPALREEEAYENCGPSER</sequence>
<organism evidence="3 4">
    <name type="scientific">Intestinimonas butyriciproducens</name>
    <dbReference type="NCBI Taxonomy" id="1297617"/>
    <lineage>
        <taxon>Bacteria</taxon>
        <taxon>Bacillati</taxon>
        <taxon>Bacillota</taxon>
        <taxon>Clostridia</taxon>
        <taxon>Eubacteriales</taxon>
        <taxon>Intestinimonas</taxon>
    </lineage>
</organism>
<feature type="compositionally biased region" description="Basic and acidic residues" evidence="1">
    <location>
        <begin position="426"/>
        <end position="441"/>
    </location>
</feature>
<feature type="transmembrane region" description="Helical" evidence="2">
    <location>
        <begin position="50"/>
        <end position="76"/>
    </location>
</feature>
<dbReference type="KEGG" id="ibu:IB211_00582"/>
<evidence type="ECO:0000313" key="4">
    <source>
        <dbReference type="Proteomes" id="UP000064844"/>
    </source>
</evidence>
<dbReference type="eggNOG" id="ENOG502Z7MK">
    <property type="taxonomic scope" value="Bacteria"/>
</dbReference>
<feature type="transmembrane region" description="Helical" evidence="2">
    <location>
        <begin position="344"/>
        <end position="371"/>
    </location>
</feature>
<feature type="transmembrane region" description="Helical" evidence="2">
    <location>
        <begin position="181"/>
        <end position="199"/>
    </location>
</feature>
<protein>
    <submittedName>
        <fullName evidence="3">Permeases of the major facilitator superfamily</fullName>
    </submittedName>
</protein>
<name>A0A0S2W0V8_9FIRM</name>
<feature type="transmembrane region" description="Helical" evidence="2">
    <location>
        <begin position="220"/>
        <end position="244"/>
    </location>
</feature>
<feature type="transmembrane region" description="Helical" evidence="2">
    <location>
        <begin position="391"/>
        <end position="409"/>
    </location>
</feature>
<dbReference type="STRING" id="1297617.IB211_00582"/>
<reference evidence="4" key="2">
    <citation type="submission" date="2015-04" db="EMBL/GenBank/DDBJ databases">
        <title>A butyrogenic pathway from the amino acid lysine in a human gut commensal.</title>
        <authorList>
            <person name="de Vos W.M."/>
            <person name="Bui N.T.P."/>
            <person name="Plugge C.M."/>
            <person name="Ritari J."/>
        </authorList>
    </citation>
    <scope>NUCLEOTIDE SEQUENCE [LARGE SCALE GENOMIC DNA]</scope>
    <source>
        <strain evidence="4">AF211</strain>
    </source>
</reference>
<reference evidence="3 4" key="1">
    <citation type="journal article" date="2015" name="Nat. Commun.">
        <title>Production of butyrate from lysine and the Amadori product fructoselysine by a human gut commensal.</title>
        <authorList>
            <person name="Bui T.P."/>
            <person name="Ritari J."/>
            <person name="Boeren S."/>
            <person name="de Waard P."/>
            <person name="Plugge C.M."/>
            <person name="de Vos W.M."/>
        </authorList>
    </citation>
    <scope>NUCLEOTIDE SEQUENCE [LARGE SCALE GENOMIC DNA]</scope>
    <source>
        <strain evidence="3 4">AF211</strain>
    </source>
</reference>
<dbReference type="EMBL" id="CP011307">
    <property type="protein sequence ID" value="ALP92977.1"/>
    <property type="molecule type" value="Genomic_DNA"/>
</dbReference>
<evidence type="ECO:0000256" key="1">
    <source>
        <dbReference type="SAM" id="MobiDB-lite"/>
    </source>
</evidence>
<dbReference type="RefSeq" id="WP_058117037.1">
    <property type="nucleotide sequence ID" value="NZ_CP011307.1"/>
</dbReference>
<evidence type="ECO:0000256" key="2">
    <source>
        <dbReference type="SAM" id="Phobius"/>
    </source>
</evidence>
<proteinExistence type="predicted"/>
<keyword evidence="2" id="KW-0472">Membrane</keyword>
<dbReference type="PATRIC" id="fig|1297617.4.peg.591"/>
<feature type="transmembrane region" description="Helical" evidence="2">
    <location>
        <begin position="151"/>
        <end position="169"/>
    </location>
</feature>
<dbReference type="AlphaFoldDB" id="A0A0S2W0V8"/>
<feature type="transmembrane region" description="Helical" evidence="2">
    <location>
        <begin position="88"/>
        <end position="113"/>
    </location>
</feature>